<reference evidence="1" key="1">
    <citation type="submission" date="2018-02" db="EMBL/GenBank/DDBJ databases">
        <title>Rhizophora mucronata_Transcriptome.</title>
        <authorList>
            <person name="Meera S.P."/>
            <person name="Sreeshan A."/>
            <person name="Augustine A."/>
        </authorList>
    </citation>
    <scope>NUCLEOTIDE SEQUENCE</scope>
    <source>
        <tissue evidence="1">Leaf</tissue>
    </source>
</reference>
<dbReference type="AlphaFoldDB" id="A0A2P2N7X0"/>
<proteinExistence type="predicted"/>
<sequence length="56" mass="6528">MPHLTHNCRPLICVHHSSWPLLMKSQNPKTCRAYFIISKPNSTKQIGNFDSMDRDM</sequence>
<name>A0A2P2N7X0_RHIMU</name>
<dbReference type="EMBL" id="GGEC01058061">
    <property type="protein sequence ID" value="MBX38545.1"/>
    <property type="molecule type" value="Transcribed_RNA"/>
</dbReference>
<protein>
    <submittedName>
        <fullName evidence="1">ATP synthase D chain</fullName>
    </submittedName>
</protein>
<accession>A0A2P2N7X0</accession>
<organism evidence="1">
    <name type="scientific">Rhizophora mucronata</name>
    <name type="common">Asiatic mangrove</name>
    <dbReference type="NCBI Taxonomy" id="61149"/>
    <lineage>
        <taxon>Eukaryota</taxon>
        <taxon>Viridiplantae</taxon>
        <taxon>Streptophyta</taxon>
        <taxon>Embryophyta</taxon>
        <taxon>Tracheophyta</taxon>
        <taxon>Spermatophyta</taxon>
        <taxon>Magnoliopsida</taxon>
        <taxon>eudicotyledons</taxon>
        <taxon>Gunneridae</taxon>
        <taxon>Pentapetalae</taxon>
        <taxon>rosids</taxon>
        <taxon>fabids</taxon>
        <taxon>Malpighiales</taxon>
        <taxon>Rhizophoraceae</taxon>
        <taxon>Rhizophora</taxon>
    </lineage>
</organism>
<evidence type="ECO:0000313" key="1">
    <source>
        <dbReference type="EMBL" id="MBX38545.1"/>
    </source>
</evidence>